<organism evidence="1">
    <name type="scientific">Hanusia phi</name>
    <dbReference type="NCBI Taxonomy" id="3032"/>
    <lineage>
        <taxon>Eukaryota</taxon>
        <taxon>Cryptophyceae</taxon>
        <taxon>Pyrenomonadales</taxon>
        <taxon>Geminigeraceae</taxon>
        <taxon>Hanusia</taxon>
    </lineage>
</organism>
<accession>A0A7S0E3U9</accession>
<proteinExistence type="predicted"/>
<name>A0A7S0E3U9_9CRYP</name>
<protein>
    <submittedName>
        <fullName evidence="1">Uncharacterized protein</fullName>
    </submittedName>
</protein>
<gene>
    <name evidence="1" type="ORF">HPHI1048_LOCUS4820</name>
</gene>
<dbReference type="EMBL" id="HBEO01006819">
    <property type="protein sequence ID" value="CAD8473601.1"/>
    <property type="molecule type" value="Transcribed_RNA"/>
</dbReference>
<evidence type="ECO:0000313" key="1">
    <source>
        <dbReference type="EMBL" id="CAD8473601.1"/>
    </source>
</evidence>
<sequence>MTLHSSACSFVIPSLISVQEDSLAVSANPSPSAIARKESKAGRARGACFLVTRRFADLQTDDCCHDSWRLSSMCVDGLYGDESPSNAAMTAKLKHAPHLML</sequence>
<reference evidence="1" key="1">
    <citation type="submission" date="2021-01" db="EMBL/GenBank/DDBJ databases">
        <authorList>
            <person name="Corre E."/>
            <person name="Pelletier E."/>
            <person name="Niang G."/>
            <person name="Scheremetjew M."/>
            <person name="Finn R."/>
            <person name="Kale V."/>
            <person name="Holt S."/>
            <person name="Cochrane G."/>
            <person name="Meng A."/>
            <person name="Brown T."/>
            <person name="Cohen L."/>
        </authorList>
    </citation>
    <scope>NUCLEOTIDE SEQUENCE</scope>
    <source>
        <strain evidence="1">CCMP325</strain>
    </source>
</reference>
<dbReference type="AlphaFoldDB" id="A0A7S0E3U9"/>